<evidence type="ECO:0000256" key="6">
    <source>
        <dbReference type="ARBA" id="ARBA00022833"/>
    </source>
</evidence>
<dbReference type="Gene3D" id="1.25.40.10">
    <property type="entry name" value="Tetratricopeptide repeat domain"/>
    <property type="match status" value="1"/>
</dbReference>
<dbReference type="GO" id="GO:0042826">
    <property type="term" value="F:histone deacetylase binding"/>
    <property type="evidence" value="ECO:0007669"/>
    <property type="project" value="TreeGrafter"/>
</dbReference>
<dbReference type="EMBL" id="JAQQBS010001424">
    <property type="protein sequence ID" value="KAK0158904.1"/>
    <property type="molecule type" value="Genomic_DNA"/>
</dbReference>
<proteinExistence type="predicted"/>
<dbReference type="InterPro" id="IPR052097">
    <property type="entry name" value="SET-MYND_domain_protein"/>
</dbReference>
<dbReference type="SUPFAM" id="SSF48452">
    <property type="entry name" value="TPR-like"/>
    <property type="match status" value="1"/>
</dbReference>
<dbReference type="Pfam" id="PF01753">
    <property type="entry name" value="zf-MYND"/>
    <property type="match status" value="1"/>
</dbReference>
<feature type="domain" description="MYND-type" evidence="9">
    <location>
        <begin position="284"/>
        <end position="323"/>
    </location>
</feature>
<dbReference type="InterPro" id="IPR001214">
    <property type="entry name" value="SET_dom"/>
</dbReference>
<evidence type="ECO:0000259" key="9">
    <source>
        <dbReference type="PROSITE" id="PS50865"/>
    </source>
</evidence>
<organism evidence="10 11">
    <name type="scientific">Microctonus aethiopoides</name>
    <dbReference type="NCBI Taxonomy" id="144406"/>
    <lineage>
        <taxon>Eukaryota</taxon>
        <taxon>Metazoa</taxon>
        <taxon>Ecdysozoa</taxon>
        <taxon>Arthropoda</taxon>
        <taxon>Hexapoda</taxon>
        <taxon>Insecta</taxon>
        <taxon>Pterygota</taxon>
        <taxon>Neoptera</taxon>
        <taxon>Endopterygota</taxon>
        <taxon>Hymenoptera</taxon>
        <taxon>Apocrita</taxon>
        <taxon>Ichneumonoidea</taxon>
        <taxon>Braconidae</taxon>
        <taxon>Euphorinae</taxon>
        <taxon>Microctonus</taxon>
    </lineage>
</organism>
<reference evidence="10" key="1">
    <citation type="journal article" date="2023" name="bioRxiv">
        <title>Scaffold-level genome assemblies of two parasitoid biocontrol wasps reveal the parthenogenesis mechanism and an associated novel virus.</title>
        <authorList>
            <person name="Inwood S."/>
            <person name="Skelly J."/>
            <person name="Guhlin J."/>
            <person name="Harrop T."/>
            <person name="Goldson S."/>
            <person name="Dearden P."/>
        </authorList>
    </citation>
    <scope>NUCLEOTIDE SEQUENCE</scope>
    <source>
        <strain evidence="10">Irish</strain>
        <tissue evidence="10">Whole body</tissue>
    </source>
</reference>
<dbReference type="GO" id="GO:0008276">
    <property type="term" value="F:protein methyltransferase activity"/>
    <property type="evidence" value="ECO:0007669"/>
    <property type="project" value="UniProtKB-ARBA"/>
</dbReference>
<keyword evidence="3" id="KW-0949">S-adenosyl-L-methionine</keyword>
<keyword evidence="1" id="KW-0489">Methyltransferase</keyword>
<evidence type="ECO:0000256" key="2">
    <source>
        <dbReference type="ARBA" id="ARBA00022679"/>
    </source>
</evidence>
<evidence type="ECO:0000256" key="7">
    <source>
        <dbReference type="PROSITE-ProRule" id="PRU00134"/>
    </source>
</evidence>
<keyword evidence="4" id="KW-0479">Metal-binding</keyword>
<dbReference type="Gene3D" id="2.170.270.10">
    <property type="entry name" value="SET domain"/>
    <property type="match status" value="1"/>
</dbReference>
<dbReference type="InterPro" id="IPR002893">
    <property type="entry name" value="Znf_MYND"/>
</dbReference>
<dbReference type="SUPFAM" id="SSF144232">
    <property type="entry name" value="HIT/MYND zinc finger-like"/>
    <property type="match status" value="1"/>
</dbReference>
<name>A0AA39C6N8_9HYME</name>
<evidence type="ECO:0000256" key="4">
    <source>
        <dbReference type="ARBA" id="ARBA00022723"/>
    </source>
</evidence>
<dbReference type="AlphaFoldDB" id="A0AA39C6N8"/>
<dbReference type="GO" id="GO:0008270">
    <property type="term" value="F:zinc ion binding"/>
    <property type="evidence" value="ECO:0007669"/>
    <property type="project" value="UniProtKB-KW"/>
</dbReference>
<dbReference type="InterPro" id="IPR011990">
    <property type="entry name" value="TPR-like_helical_dom_sf"/>
</dbReference>
<dbReference type="PANTHER" id="PTHR46165">
    <property type="entry name" value="SET AND MYND DOMAIN-CONTAINING PROTEIN 4"/>
    <property type="match status" value="1"/>
</dbReference>
<sequence length="638" mass="73057">MSGFDLDKAIMKFAQQFVEMMSNDNNDEELADPSKWVKHKDDKENIKRAIDHFFYARKVRYVELKSVTAGELKSSEKATEFIEKGNKQFKKENSWKDSLELYTQGVMHAPPNSHALARAYANRSAALSDGGLYDDVILDIGRALEIGYPDDLKPKLWMRRAMCSLLLNRTLNPDAQKDLVDASNLLAELNSNDNEYVNEIMNKKLSTISSMKTPHEKIDYEIFLPKIVKENTKLMGVTDAVELQYSEKYGRQVVATRDIKAGEAIYVHKAYASIIESTVAHKYCWHCSKQVWAGVPCHQCVSVIYCNEKCRDEAWQEYHDIECLIIPQFIRLKGVVDLGTAGPLALKITAKVFKEAGSLEKLKEKIDELNTKQGDNITKCFSGDVFDSMKYEAVYSLSRLAKIEILSSASVFILFCFAANTEIFGKKYGEIDKFEKNKWMIFMGALIMRHLDICISNSKRDYMKDEDRKEVIRGTEMFPFFSLINNNCDPNVVDYHSGNVSAMITLQQIKKGEQIFISYQPPYWSSSPRERKASLLKYFNFDCDCTACKNEWDVQSINSFPSGELDLPLSIKKKLDYFQDKSNLGQSVTATSTVINYLQKISLSMELMNLHQEDMEYPTQEMMELKLITTSLYKNCTL</sequence>
<protein>
    <recommendedName>
        <fullName evidence="12">SET and MYND domain-containing protein 4</fullName>
    </recommendedName>
</protein>
<keyword evidence="6" id="KW-0862">Zinc</keyword>
<keyword evidence="5 7" id="KW-0863">Zinc-finger</keyword>
<evidence type="ECO:0000256" key="1">
    <source>
        <dbReference type="ARBA" id="ARBA00022603"/>
    </source>
</evidence>
<dbReference type="GO" id="GO:0005737">
    <property type="term" value="C:cytoplasm"/>
    <property type="evidence" value="ECO:0007669"/>
    <property type="project" value="TreeGrafter"/>
</dbReference>
<dbReference type="Pfam" id="PF00856">
    <property type="entry name" value="SET"/>
    <property type="match status" value="1"/>
</dbReference>
<evidence type="ECO:0000313" key="11">
    <source>
        <dbReference type="Proteomes" id="UP001168990"/>
    </source>
</evidence>
<dbReference type="PROSITE" id="PS50865">
    <property type="entry name" value="ZF_MYND_2"/>
    <property type="match status" value="1"/>
</dbReference>
<evidence type="ECO:0000256" key="3">
    <source>
        <dbReference type="ARBA" id="ARBA00022691"/>
    </source>
</evidence>
<evidence type="ECO:0000256" key="5">
    <source>
        <dbReference type="ARBA" id="ARBA00022771"/>
    </source>
</evidence>
<keyword evidence="11" id="KW-1185">Reference proteome</keyword>
<feature type="domain" description="SET" evidence="8">
    <location>
        <begin position="239"/>
        <end position="520"/>
    </location>
</feature>
<dbReference type="GO" id="GO:0032259">
    <property type="term" value="P:methylation"/>
    <property type="evidence" value="ECO:0007669"/>
    <property type="project" value="UniProtKB-KW"/>
</dbReference>
<gene>
    <name evidence="10" type="ORF">PV328_009842</name>
</gene>
<accession>A0AA39C6N8</accession>
<evidence type="ECO:0008006" key="12">
    <source>
        <dbReference type="Google" id="ProtNLM"/>
    </source>
</evidence>
<dbReference type="Proteomes" id="UP001168990">
    <property type="component" value="Unassembled WGS sequence"/>
</dbReference>
<dbReference type="PANTHER" id="PTHR46165:SF2">
    <property type="entry name" value="SET AND MYND DOMAIN-CONTAINING PROTEIN 4"/>
    <property type="match status" value="1"/>
</dbReference>
<evidence type="ECO:0000259" key="8">
    <source>
        <dbReference type="PROSITE" id="PS50280"/>
    </source>
</evidence>
<keyword evidence="2" id="KW-0808">Transferase</keyword>
<dbReference type="GO" id="GO:0008757">
    <property type="term" value="F:S-adenosylmethionine-dependent methyltransferase activity"/>
    <property type="evidence" value="ECO:0007669"/>
    <property type="project" value="UniProtKB-ARBA"/>
</dbReference>
<dbReference type="GO" id="GO:0005634">
    <property type="term" value="C:nucleus"/>
    <property type="evidence" value="ECO:0007669"/>
    <property type="project" value="TreeGrafter"/>
</dbReference>
<reference evidence="10" key="2">
    <citation type="submission" date="2023-03" db="EMBL/GenBank/DDBJ databases">
        <authorList>
            <person name="Inwood S.N."/>
            <person name="Skelly J.G."/>
            <person name="Guhlin J."/>
            <person name="Harrop T.W.R."/>
            <person name="Goldson S.G."/>
            <person name="Dearden P.K."/>
        </authorList>
    </citation>
    <scope>NUCLEOTIDE SEQUENCE</scope>
    <source>
        <strain evidence="10">Irish</strain>
        <tissue evidence="10">Whole body</tissue>
    </source>
</reference>
<dbReference type="InterPro" id="IPR046341">
    <property type="entry name" value="SET_dom_sf"/>
</dbReference>
<comment type="caution">
    <text evidence="10">The sequence shown here is derived from an EMBL/GenBank/DDBJ whole genome shotgun (WGS) entry which is preliminary data.</text>
</comment>
<dbReference type="PROSITE" id="PS50280">
    <property type="entry name" value="SET"/>
    <property type="match status" value="1"/>
</dbReference>
<dbReference type="GO" id="GO:0008170">
    <property type="term" value="F:N-methyltransferase activity"/>
    <property type="evidence" value="ECO:0007669"/>
    <property type="project" value="UniProtKB-ARBA"/>
</dbReference>
<dbReference type="SUPFAM" id="SSF82199">
    <property type="entry name" value="SET domain"/>
    <property type="match status" value="1"/>
</dbReference>
<evidence type="ECO:0000313" key="10">
    <source>
        <dbReference type="EMBL" id="KAK0158904.1"/>
    </source>
</evidence>